<dbReference type="EMBL" id="JSXC01000047">
    <property type="protein sequence ID" value="KHN49862.1"/>
    <property type="molecule type" value="Genomic_DNA"/>
</dbReference>
<keyword evidence="2" id="KW-1185">Reference proteome</keyword>
<evidence type="ECO:0000313" key="2">
    <source>
        <dbReference type="Proteomes" id="UP000053038"/>
    </source>
</evidence>
<accession>A0A7V8IGF8</accession>
<reference evidence="1 2" key="1">
    <citation type="submission" date="2014-10" db="EMBL/GenBank/DDBJ databases">
        <title>Genome sequence of Pectobacterium carotovorum M022.</title>
        <authorList>
            <person name="Chan K.-G."/>
            <person name="Tan W.-S."/>
        </authorList>
    </citation>
    <scope>NUCLEOTIDE SEQUENCE [LARGE SCALE GENOMIC DNA]</scope>
    <source>
        <strain evidence="1 2">M022</strain>
    </source>
</reference>
<evidence type="ECO:0000313" key="1">
    <source>
        <dbReference type="EMBL" id="KHN49862.1"/>
    </source>
</evidence>
<sequence length="95" mass="10482">MVEIADMSAIHGDPANNQVIFSYHSFYIDVEALESSMGISYRVFESCGGIWLTGVGRVVDPIRREQAVESCTVIGIESLIESGCQRHMIIHIVVP</sequence>
<dbReference type="Proteomes" id="UP000053038">
    <property type="component" value="Unassembled WGS sequence"/>
</dbReference>
<gene>
    <name evidence="1" type="ORF">OI69_16660</name>
</gene>
<protein>
    <submittedName>
        <fullName evidence="1">Uncharacterized protein</fullName>
    </submittedName>
</protein>
<comment type="caution">
    <text evidence="1">The sequence shown here is derived from an EMBL/GenBank/DDBJ whole genome shotgun (WGS) entry which is preliminary data.</text>
</comment>
<name>A0A7V8IGF8_9GAMM</name>
<proteinExistence type="predicted"/>
<dbReference type="AlphaFoldDB" id="A0A7V8IGF8"/>
<organism evidence="1 2">
    <name type="scientific">Pectobacterium fontis</name>
    <dbReference type="NCBI Taxonomy" id="2558042"/>
    <lineage>
        <taxon>Bacteria</taxon>
        <taxon>Pseudomonadati</taxon>
        <taxon>Pseudomonadota</taxon>
        <taxon>Gammaproteobacteria</taxon>
        <taxon>Enterobacterales</taxon>
        <taxon>Pectobacteriaceae</taxon>
        <taxon>Pectobacterium</taxon>
    </lineage>
</organism>